<proteinExistence type="predicted"/>
<keyword evidence="3" id="KW-1185">Reference proteome</keyword>
<organism evidence="2 3">
    <name type="scientific">[Torrubiella] hemipterigena</name>
    <dbReference type="NCBI Taxonomy" id="1531966"/>
    <lineage>
        <taxon>Eukaryota</taxon>
        <taxon>Fungi</taxon>
        <taxon>Dikarya</taxon>
        <taxon>Ascomycota</taxon>
        <taxon>Pezizomycotina</taxon>
        <taxon>Sordariomycetes</taxon>
        <taxon>Hypocreomycetidae</taxon>
        <taxon>Hypocreales</taxon>
        <taxon>Clavicipitaceae</taxon>
        <taxon>Clavicipitaceae incertae sedis</taxon>
        <taxon>'Torrubiella' clade</taxon>
    </lineage>
</organism>
<dbReference type="AlphaFoldDB" id="A0A0A1T6F1"/>
<dbReference type="PANTHER" id="PTHR33112">
    <property type="entry name" value="DOMAIN PROTEIN, PUTATIVE-RELATED"/>
    <property type="match status" value="1"/>
</dbReference>
<evidence type="ECO:0000259" key="1">
    <source>
        <dbReference type="Pfam" id="PF06985"/>
    </source>
</evidence>
<dbReference type="InterPro" id="IPR010730">
    <property type="entry name" value="HET"/>
</dbReference>
<name>A0A0A1T6F1_9HYPO</name>
<evidence type="ECO:0000313" key="3">
    <source>
        <dbReference type="Proteomes" id="UP000039046"/>
    </source>
</evidence>
<feature type="domain" description="Heterokaryon incompatibility" evidence="1">
    <location>
        <begin position="50"/>
        <end position="196"/>
    </location>
</feature>
<reference evidence="2 3" key="1">
    <citation type="journal article" date="2015" name="Genome Announc.">
        <title>Draft Genome Sequence and Gene Annotation of the Entomopathogenic Fungus Verticillium hemipterigenum.</title>
        <authorList>
            <person name="Horn F."/>
            <person name="Habel A."/>
            <person name="Scharf D.H."/>
            <person name="Dworschak J."/>
            <person name="Brakhage A.A."/>
            <person name="Guthke R."/>
            <person name="Hertweck C."/>
            <person name="Linde J."/>
        </authorList>
    </citation>
    <scope>NUCLEOTIDE SEQUENCE [LARGE SCALE GENOMIC DNA]</scope>
</reference>
<dbReference type="EMBL" id="CDHN01000005">
    <property type="protein sequence ID" value="CEJ92671.1"/>
    <property type="molecule type" value="Genomic_DNA"/>
</dbReference>
<evidence type="ECO:0000313" key="2">
    <source>
        <dbReference type="EMBL" id="CEJ92671.1"/>
    </source>
</evidence>
<dbReference type="Proteomes" id="UP000039046">
    <property type="component" value="Unassembled WGS sequence"/>
</dbReference>
<dbReference type="HOGENOM" id="CLU_002639_5_3_1"/>
<accession>A0A0A1T6F1</accession>
<dbReference type="Pfam" id="PF06985">
    <property type="entry name" value="HET"/>
    <property type="match status" value="1"/>
</dbReference>
<dbReference type="PANTHER" id="PTHR33112:SF8">
    <property type="entry name" value="HETEROKARYON INCOMPATIBILITY DOMAIN-CONTAINING PROTEIN"/>
    <property type="match status" value="1"/>
</dbReference>
<dbReference type="STRING" id="1531966.A0A0A1T6F1"/>
<dbReference type="OrthoDB" id="4933568at2759"/>
<sequence length="532" mass="59502">MTKTWIAECDRSHEICNVVGVNDRPSRLVLVSGTSIKLIETVALTVMPPYATLSYCWGKSPDLMLTDDNMASFLEFIPMKRLPKTLRDAVEVTRKLSIDYIWIDALCIIQGNKDDWLRESAKMHSVYGGSYVNIAAASAVDVTEGLFLKLPFYNGGFFARTTTSNTDTVRNFYSVTAAKNALQDYHLATRAWAIQEKLLSPRTLYFGDGGLSWECRCAFRSEFLPEGVPNLKYKSLLLCGTQPWEWVDIVRIFTKANLSFGADRLPALSGIAARQQQITGDSYLAGLWKSCLFEQLTWNLRENKSPLKPRPCWRAPTWSWASVDGEASWRPVVSDRVVYHTKIIDAWTEIASADPFGAVSAGELRLVCGTILRGTFEVAAKGLHNGRPVEHVRLEGLPRPVRIDLDCFESECSDTDGTVYFVPLYSGPTGNFLGSKTSNVKSSEPSKAHDNGGRREILAVQGLVLRTVGDGTGRFYRVGFFRYDNIERNGRDEYHNFIGLLNRGDTNVAETMCVAIQPHDDDVDIRFILDVV</sequence>
<protein>
    <recommendedName>
        <fullName evidence="1">Heterokaryon incompatibility domain-containing protein</fullName>
    </recommendedName>
</protein>
<gene>
    <name evidence="2" type="ORF">VHEMI08306</name>
</gene>